<name>A0A8X8KNR6_9RHOB</name>
<dbReference type="InterPro" id="IPR001279">
    <property type="entry name" value="Metallo-B-lactamas"/>
</dbReference>
<dbReference type="PANTHER" id="PTHR42978">
    <property type="entry name" value="QUORUM-QUENCHING LACTONASE YTNP-RELATED-RELATED"/>
    <property type="match status" value="1"/>
</dbReference>
<dbReference type="GO" id="GO:0046872">
    <property type="term" value="F:metal ion binding"/>
    <property type="evidence" value="ECO:0007669"/>
    <property type="project" value="UniProtKB-KW"/>
</dbReference>
<protein>
    <submittedName>
        <fullName evidence="7">MBL fold metallo-hydrolase</fullName>
    </submittedName>
</protein>
<dbReference type="SUPFAM" id="SSF56281">
    <property type="entry name" value="Metallo-hydrolase/oxidoreductase"/>
    <property type="match status" value="1"/>
</dbReference>
<evidence type="ECO:0000256" key="5">
    <source>
        <dbReference type="ARBA" id="ARBA00022833"/>
    </source>
</evidence>
<gene>
    <name evidence="7" type="ORF">GEU84_012900</name>
</gene>
<dbReference type="PANTHER" id="PTHR42978:SF2">
    <property type="entry name" value="102 KBASES UNSTABLE REGION: FROM 1 TO 119443"/>
    <property type="match status" value="1"/>
</dbReference>
<dbReference type="Proteomes" id="UP000484076">
    <property type="component" value="Unassembled WGS sequence"/>
</dbReference>
<evidence type="ECO:0000259" key="6">
    <source>
        <dbReference type="SMART" id="SM00849"/>
    </source>
</evidence>
<dbReference type="Pfam" id="PF00753">
    <property type="entry name" value="Lactamase_B"/>
    <property type="match status" value="1"/>
</dbReference>
<accession>A0A8X8KNR6</accession>
<comment type="caution">
    <text evidence="7">The sequence shown here is derived from an EMBL/GenBank/DDBJ whole genome shotgun (WGS) entry which is preliminary data.</text>
</comment>
<proteinExistence type="inferred from homology"/>
<keyword evidence="8" id="KW-1185">Reference proteome</keyword>
<dbReference type="AlphaFoldDB" id="A0A8X8KNR6"/>
<evidence type="ECO:0000313" key="8">
    <source>
        <dbReference type="Proteomes" id="UP000484076"/>
    </source>
</evidence>
<keyword evidence="4" id="KW-0378">Hydrolase</keyword>
<evidence type="ECO:0000256" key="1">
    <source>
        <dbReference type="ARBA" id="ARBA00001947"/>
    </source>
</evidence>
<organism evidence="7 8">
    <name type="scientific">Fertoeibacter niger</name>
    <dbReference type="NCBI Taxonomy" id="2656921"/>
    <lineage>
        <taxon>Bacteria</taxon>
        <taxon>Pseudomonadati</taxon>
        <taxon>Pseudomonadota</taxon>
        <taxon>Alphaproteobacteria</taxon>
        <taxon>Rhodobacterales</taxon>
        <taxon>Paracoccaceae</taxon>
        <taxon>Fertoeibacter</taxon>
    </lineage>
</organism>
<reference evidence="7" key="1">
    <citation type="submission" date="2020-05" db="EMBL/GenBank/DDBJ databases">
        <title>Fertoebacter nigrum gen. nov., sp. nov., a new member of the family Rhodobacteraceae.</title>
        <authorList>
            <person name="Szuroczki S."/>
            <person name="Abbaszade G."/>
            <person name="Buni D."/>
            <person name="Schumann P."/>
            <person name="Toth E."/>
        </authorList>
    </citation>
    <scope>NUCLEOTIDE SEQUENCE</scope>
    <source>
        <strain evidence="7">RG-N-1a</strain>
    </source>
</reference>
<dbReference type="SMART" id="SM00849">
    <property type="entry name" value="Lactamase_B"/>
    <property type="match status" value="1"/>
</dbReference>
<dbReference type="GO" id="GO:0016787">
    <property type="term" value="F:hydrolase activity"/>
    <property type="evidence" value="ECO:0007669"/>
    <property type="project" value="UniProtKB-KW"/>
</dbReference>
<sequence length="250" mass="26408">MTDVFQLKGRPRDLAVLDYGLFRVHANGRVIGISGFLIRTDAGEHVLVDTGFPPAYAVDPQAASEADNLGEFGEVLALTAENLPLGQLALLGLGPQDIDLLILTHSHIDHVGGLAGFPGVPVLMAAAERALPRPLYWGAAQPMDWPEADYHLLAGDADLAPGFRVLLVPGHAPGQLALLLDLPQTGRVLITSDAISRPAEVVEGFAGAHDPAQAAASAARLMALAEGAFVIWGHAPDQWPKLRKAPLRYG</sequence>
<evidence type="ECO:0000256" key="4">
    <source>
        <dbReference type="ARBA" id="ARBA00022801"/>
    </source>
</evidence>
<comment type="similarity">
    <text evidence="2">Belongs to the metallo-beta-lactamase superfamily.</text>
</comment>
<evidence type="ECO:0000256" key="3">
    <source>
        <dbReference type="ARBA" id="ARBA00022723"/>
    </source>
</evidence>
<dbReference type="InterPro" id="IPR051013">
    <property type="entry name" value="MBL_superfamily_lactonases"/>
</dbReference>
<dbReference type="EMBL" id="WHUT02000007">
    <property type="protein sequence ID" value="NUB45290.1"/>
    <property type="molecule type" value="Genomic_DNA"/>
</dbReference>
<keyword evidence="5" id="KW-0862">Zinc</keyword>
<dbReference type="Gene3D" id="3.60.15.10">
    <property type="entry name" value="Ribonuclease Z/Hydroxyacylglutathione hydrolase-like"/>
    <property type="match status" value="1"/>
</dbReference>
<dbReference type="RefSeq" id="WP_152826703.1">
    <property type="nucleotide sequence ID" value="NZ_WHUT02000007.1"/>
</dbReference>
<evidence type="ECO:0000313" key="7">
    <source>
        <dbReference type="EMBL" id="NUB45290.1"/>
    </source>
</evidence>
<comment type="cofactor">
    <cofactor evidence="1">
        <name>Zn(2+)</name>
        <dbReference type="ChEBI" id="CHEBI:29105"/>
    </cofactor>
</comment>
<keyword evidence="3" id="KW-0479">Metal-binding</keyword>
<feature type="domain" description="Metallo-beta-lactamase" evidence="6">
    <location>
        <begin position="32"/>
        <end position="234"/>
    </location>
</feature>
<dbReference type="InterPro" id="IPR036866">
    <property type="entry name" value="RibonucZ/Hydroxyglut_hydro"/>
</dbReference>
<evidence type="ECO:0000256" key="2">
    <source>
        <dbReference type="ARBA" id="ARBA00007749"/>
    </source>
</evidence>